<keyword evidence="2" id="KW-1185">Reference proteome</keyword>
<dbReference type="EMBL" id="JANBVB010003304">
    <property type="protein sequence ID" value="KAJ2879493.1"/>
    <property type="molecule type" value="Genomic_DNA"/>
</dbReference>
<gene>
    <name evidence="1" type="ORF">IWW38_006109</name>
</gene>
<feature type="non-terminal residue" evidence="1">
    <location>
        <position position="1"/>
    </location>
</feature>
<accession>A0ACC1LU73</accession>
<organism evidence="1 2">
    <name type="scientific">Coemansia aciculifera</name>
    <dbReference type="NCBI Taxonomy" id="417176"/>
    <lineage>
        <taxon>Eukaryota</taxon>
        <taxon>Fungi</taxon>
        <taxon>Fungi incertae sedis</taxon>
        <taxon>Zoopagomycota</taxon>
        <taxon>Kickxellomycotina</taxon>
        <taxon>Kickxellomycetes</taxon>
        <taxon>Kickxellales</taxon>
        <taxon>Kickxellaceae</taxon>
        <taxon>Coemansia</taxon>
    </lineage>
</organism>
<feature type="non-terminal residue" evidence="1">
    <location>
        <position position="234"/>
    </location>
</feature>
<evidence type="ECO:0000313" key="2">
    <source>
        <dbReference type="Proteomes" id="UP001139981"/>
    </source>
</evidence>
<sequence length="234" mass="25461">TPARSSYAQDFDLDNEGDDARYLRKTPTGAAHKNGQPVPTPYTARIKGPGAFPATAQRYSQRRSRPRNMASDIDDDDDPDMISPTLARKPRTRQGSNATSLGKGSMLANHRYLSHGSALNRGWDAYANQEDVGEHGTVHSFSDSFASNSSAGHNGGDVGRDNPTLLRRLLRNIAAGWAGSAGSFAERVSFVFFMIYFLVKETFVVVGAFVFRLLANLIIGPVFTGVREAILLPL</sequence>
<proteinExistence type="predicted"/>
<dbReference type="Proteomes" id="UP001139981">
    <property type="component" value="Unassembled WGS sequence"/>
</dbReference>
<comment type="caution">
    <text evidence="1">The sequence shown here is derived from an EMBL/GenBank/DDBJ whole genome shotgun (WGS) entry which is preliminary data.</text>
</comment>
<evidence type="ECO:0000313" key="1">
    <source>
        <dbReference type="EMBL" id="KAJ2879493.1"/>
    </source>
</evidence>
<reference evidence="1" key="1">
    <citation type="submission" date="2022-07" db="EMBL/GenBank/DDBJ databases">
        <title>Phylogenomic reconstructions and comparative analyses of Kickxellomycotina fungi.</title>
        <authorList>
            <person name="Reynolds N.K."/>
            <person name="Stajich J.E."/>
            <person name="Barry K."/>
            <person name="Grigoriev I.V."/>
            <person name="Crous P."/>
            <person name="Smith M.E."/>
        </authorList>
    </citation>
    <scope>NUCLEOTIDE SEQUENCE</scope>
    <source>
        <strain evidence="1">CBS 190363</strain>
    </source>
</reference>
<protein>
    <submittedName>
        <fullName evidence="1">Uncharacterized protein</fullName>
    </submittedName>
</protein>
<name>A0ACC1LU73_9FUNG</name>